<dbReference type="AlphaFoldDB" id="A0A1B3B8F2"/>
<proteinExistence type="predicted"/>
<evidence type="ECO:0000313" key="3">
    <source>
        <dbReference type="Proteomes" id="UP000094147"/>
    </source>
</evidence>
<dbReference type="Proteomes" id="UP000094147">
    <property type="component" value="Chromosome"/>
</dbReference>
<dbReference type="KEGG" id="ksd:KS2013_359"/>
<feature type="chain" id="PRO_5008543991" evidence="1">
    <location>
        <begin position="31"/>
        <end position="203"/>
    </location>
</feature>
<evidence type="ECO:0000256" key="1">
    <source>
        <dbReference type="SAM" id="SignalP"/>
    </source>
</evidence>
<dbReference type="STRING" id="1144748.KS2013_359"/>
<keyword evidence="3" id="KW-1185">Reference proteome</keyword>
<evidence type="ECO:0000313" key="2">
    <source>
        <dbReference type="EMBL" id="AOE49084.1"/>
    </source>
</evidence>
<sequence precursor="true">MFIRTIKPSLKCSAFLTLTAAILLPQTSQAKINCYGQSFSDSVTRSDITGSSASDQSTSLTGRKVGSLVNGAIDLNIALDLESLINTQVTVESADWVWFVDATPSERLNGNITAEYSFLSVAGSNNQICSDVNVNSCMTVVAVEPIAEFETRKTQGANRGSILQRSEGVRLTLDLSRIQNAGNYSAQVLIDLYHDGISLACSN</sequence>
<gene>
    <name evidence="2" type="ORF">KS2013_359</name>
</gene>
<organism evidence="2 3">
    <name type="scientific">Kangiella sediminilitoris</name>
    <dbReference type="NCBI Taxonomy" id="1144748"/>
    <lineage>
        <taxon>Bacteria</taxon>
        <taxon>Pseudomonadati</taxon>
        <taxon>Pseudomonadota</taxon>
        <taxon>Gammaproteobacteria</taxon>
        <taxon>Kangiellales</taxon>
        <taxon>Kangiellaceae</taxon>
        <taxon>Kangiella</taxon>
    </lineage>
</organism>
<keyword evidence="1" id="KW-0732">Signal</keyword>
<dbReference type="EMBL" id="CP012418">
    <property type="protein sequence ID" value="AOE49084.1"/>
    <property type="molecule type" value="Genomic_DNA"/>
</dbReference>
<feature type="signal peptide" evidence="1">
    <location>
        <begin position="1"/>
        <end position="30"/>
    </location>
</feature>
<accession>A0A1B3B8F2</accession>
<protein>
    <submittedName>
        <fullName evidence="2">Uncharacterized protein</fullName>
    </submittedName>
</protein>
<reference evidence="3" key="1">
    <citation type="submission" date="2015-08" db="EMBL/GenBank/DDBJ databases">
        <authorList>
            <person name="Kim K.M."/>
        </authorList>
    </citation>
    <scope>NUCLEOTIDE SEQUENCE [LARGE SCALE GENOMIC DNA]</scope>
    <source>
        <strain evidence="3">KCTC 23892</strain>
    </source>
</reference>
<name>A0A1B3B8F2_9GAMM</name>